<name>A0ABV0IIX9_9MICC</name>
<organism evidence="1 2">
    <name type="scientific">Citricoccus nitrophenolicus</name>
    <dbReference type="NCBI Taxonomy" id="863575"/>
    <lineage>
        <taxon>Bacteria</taxon>
        <taxon>Bacillati</taxon>
        <taxon>Actinomycetota</taxon>
        <taxon>Actinomycetes</taxon>
        <taxon>Micrococcales</taxon>
        <taxon>Micrococcaceae</taxon>
        <taxon>Citricoccus</taxon>
    </lineage>
</organism>
<evidence type="ECO:0000313" key="1">
    <source>
        <dbReference type="EMBL" id="MEO9248030.1"/>
    </source>
</evidence>
<reference evidence="1 2" key="1">
    <citation type="submission" date="2024-05" db="EMBL/GenBank/DDBJ databases">
        <authorList>
            <person name="Yi C."/>
        </authorList>
    </citation>
    <scope>NUCLEOTIDE SEQUENCE [LARGE SCALE GENOMIC DNA]</scope>
    <source>
        <strain evidence="1 2">XS13</strain>
    </source>
</reference>
<dbReference type="EMBL" id="JBDXMX010000004">
    <property type="protein sequence ID" value="MEO9248030.1"/>
    <property type="molecule type" value="Genomic_DNA"/>
</dbReference>
<keyword evidence="2" id="KW-1185">Reference proteome</keyword>
<gene>
    <name evidence="1" type="ORF">ABDK96_10080</name>
</gene>
<proteinExistence type="predicted"/>
<dbReference type="RefSeq" id="WP_347920649.1">
    <property type="nucleotide sequence ID" value="NZ_JBDXMX010000004.1"/>
</dbReference>
<evidence type="ECO:0000313" key="2">
    <source>
        <dbReference type="Proteomes" id="UP001484097"/>
    </source>
</evidence>
<sequence length="218" mass="23634">MTQRERGARRRWTRLRFTGHIAGAGTAGGTRLVLGCWTRSPHGPFADVMVQRPDGHRILLAPDAWVADFVSTTYTFDEVRQVPVRVQGPDAGAAAGSSWHVTAGPLDWAFDVGRRVPLAHLLRAVPGPVGSSLTMARLTDRVARVVMPGVRTVGTAGNDRTEWYAARDLHRLASSRASWDGEDLGALADLDPPADFGFSSTPRFPSLTTLTSTVRVPR</sequence>
<comment type="caution">
    <text evidence="1">The sequence shown here is derived from an EMBL/GenBank/DDBJ whole genome shotgun (WGS) entry which is preliminary data.</text>
</comment>
<protein>
    <submittedName>
        <fullName evidence="1">Uncharacterized protein</fullName>
    </submittedName>
</protein>
<dbReference type="Proteomes" id="UP001484097">
    <property type="component" value="Unassembled WGS sequence"/>
</dbReference>
<accession>A0ABV0IIX9</accession>